<organism evidence="2">
    <name type="scientific">Melampsora larici-populina (strain 98AG31 / pathotype 3-4-7)</name>
    <name type="common">Poplar leaf rust fungus</name>
    <dbReference type="NCBI Taxonomy" id="747676"/>
    <lineage>
        <taxon>Eukaryota</taxon>
        <taxon>Fungi</taxon>
        <taxon>Dikarya</taxon>
        <taxon>Basidiomycota</taxon>
        <taxon>Pucciniomycotina</taxon>
        <taxon>Pucciniomycetes</taxon>
        <taxon>Pucciniales</taxon>
        <taxon>Melampsoraceae</taxon>
        <taxon>Melampsora</taxon>
    </lineage>
</organism>
<evidence type="ECO:0000313" key="2">
    <source>
        <dbReference type="Proteomes" id="UP000001072"/>
    </source>
</evidence>
<dbReference type="InterPro" id="IPR012675">
    <property type="entry name" value="Beta-grasp_dom_sf"/>
</dbReference>
<dbReference type="KEGG" id="mlr:MELLADRAFT_109385"/>
<keyword evidence="2" id="KW-1185">Reference proteome</keyword>
<dbReference type="InParanoid" id="F4RWA7"/>
<dbReference type="OrthoDB" id="5595860at2759"/>
<dbReference type="Gene3D" id="3.10.20.30">
    <property type="match status" value="1"/>
</dbReference>
<name>F4RWA7_MELLP</name>
<dbReference type="RefSeq" id="XP_007413490.1">
    <property type="nucleotide sequence ID" value="XM_007413428.1"/>
</dbReference>
<proteinExistence type="predicted"/>
<dbReference type="VEuPathDB" id="FungiDB:MELLADRAFT_109385"/>
<dbReference type="AlphaFoldDB" id="F4RWA7"/>
<dbReference type="GeneID" id="18923751"/>
<gene>
    <name evidence="1" type="ORF">MELLADRAFT_109385</name>
</gene>
<dbReference type="EMBL" id="GL883125">
    <property type="protein sequence ID" value="EGG03355.1"/>
    <property type="molecule type" value="Genomic_DNA"/>
</dbReference>
<evidence type="ECO:0000313" key="1">
    <source>
        <dbReference type="EMBL" id="EGG03355.1"/>
    </source>
</evidence>
<dbReference type="Proteomes" id="UP000001072">
    <property type="component" value="Unassembled WGS sequence"/>
</dbReference>
<accession>F4RWA7</accession>
<dbReference type="HOGENOM" id="CLU_2210603_0_0_1"/>
<sequence length="107" mass="11832">MATESFVTLLLFASARDAIPDEPQSLELPLPHVEYETSSTVKTVRESLKTLALSNGWVKFLDVLDRSLFAVDDQMAPLEQEANIAVHAHHLLAVIPPCRMTYEGAIV</sequence>
<reference evidence="2" key="1">
    <citation type="journal article" date="2011" name="Proc. Natl. Acad. Sci. U.S.A.">
        <title>Obligate biotrophy features unraveled by the genomic analysis of rust fungi.</title>
        <authorList>
            <person name="Duplessis S."/>
            <person name="Cuomo C.A."/>
            <person name="Lin Y.-C."/>
            <person name="Aerts A."/>
            <person name="Tisserant E."/>
            <person name="Veneault-Fourrey C."/>
            <person name="Joly D.L."/>
            <person name="Hacquard S."/>
            <person name="Amselem J."/>
            <person name="Cantarel B.L."/>
            <person name="Chiu R."/>
            <person name="Coutinho P.M."/>
            <person name="Feau N."/>
            <person name="Field M."/>
            <person name="Frey P."/>
            <person name="Gelhaye E."/>
            <person name="Goldberg J."/>
            <person name="Grabherr M.G."/>
            <person name="Kodira C.D."/>
            <person name="Kohler A."/>
            <person name="Kuees U."/>
            <person name="Lindquist E.A."/>
            <person name="Lucas S.M."/>
            <person name="Mago R."/>
            <person name="Mauceli E."/>
            <person name="Morin E."/>
            <person name="Murat C."/>
            <person name="Pangilinan J.L."/>
            <person name="Park R."/>
            <person name="Pearson M."/>
            <person name="Quesneville H."/>
            <person name="Rouhier N."/>
            <person name="Sakthikumar S."/>
            <person name="Salamov A.A."/>
            <person name="Schmutz J."/>
            <person name="Selles B."/>
            <person name="Shapiro H."/>
            <person name="Tanguay P."/>
            <person name="Tuskan G.A."/>
            <person name="Henrissat B."/>
            <person name="Van de Peer Y."/>
            <person name="Rouze P."/>
            <person name="Ellis J.G."/>
            <person name="Dodds P.N."/>
            <person name="Schein J.E."/>
            <person name="Zhong S."/>
            <person name="Hamelin R.C."/>
            <person name="Grigoriev I.V."/>
            <person name="Szabo L.J."/>
            <person name="Martin F."/>
        </authorList>
    </citation>
    <scope>NUCLEOTIDE SEQUENCE [LARGE SCALE GENOMIC DNA]</scope>
    <source>
        <strain evidence="2">98AG31 / pathotype 3-4-7</strain>
    </source>
</reference>
<protein>
    <submittedName>
        <fullName evidence="1">Uncharacterized protein</fullName>
    </submittedName>
</protein>